<organism evidence="1">
    <name type="scientific">hydrocarbon metagenome</name>
    <dbReference type="NCBI Taxonomy" id="938273"/>
    <lineage>
        <taxon>unclassified sequences</taxon>
        <taxon>metagenomes</taxon>
        <taxon>ecological metagenomes</taxon>
    </lineage>
</organism>
<comment type="caution">
    <text evidence="1">The sequence shown here is derived from an EMBL/GenBank/DDBJ whole genome shotgun (WGS) entry which is preliminary data.</text>
</comment>
<sequence>MFPDLRRKGRVVESKGVYVCLNNSSSTGTPHKAGSIGAILAGRKEIYRSLVGTGQAMDLDRQA</sequence>
<dbReference type="AlphaFoldDB" id="A0A0W8F2W1"/>
<accession>A0A0W8F2W1</accession>
<proteinExistence type="predicted"/>
<protein>
    <submittedName>
        <fullName evidence="1">Uncharacterized protein</fullName>
    </submittedName>
</protein>
<name>A0A0W8F2W1_9ZZZZ</name>
<gene>
    <name evidence="1" type="ORF">ASZ90_015149</name>
</gene>
<reference evidence="1" key="1">
    <citation type="journal article" date="2015" name="Proc. Natl. Acad. Sci. U.S.A.">
        <title>Networks of energetic and metabolic interactions define dynamics in microbial communities.</title>
        <authorList>
            <person name="Embree M."/>
            <person name="Liu J.K."/>
            <person name="Al-Bassam M.M."/>
            <person name="Zengler K."/>
        </authorList>
    </citation>
    <scope>NUCLEOTIDE SEQUENCE</scope>
</reference>
<dbReference type="EMBL" id="LNQE01001577">
    <property type="protein sequence ID" value="KUG15193.1"/>
    <property type="molecule type" value="Genomic_DNA"/>
</dbReference>
<evidence type="ECO:0000313" key="1">
    <source>
        <dbReference type="EMBL" id="KUG15193.1"/>
    </source>
</evidence>